<protein>
    <submittedName>
        <fullName evidence="3">Peptidoglycan/LPS O-acetylase OafA/YrhL, contains acyltransferase and SGNH-hydrolase domains</fullName>
    </submittedName>
</protein>
<dbReference type="RefSeq" id="WP_090347386.1">
    <property type="nucleotide sequence ID" value="NZ_LT629751.1"/>
</dbReference>
<keyword evidence="3" id="KW-0012">Acyltransferase</keyword>
<evidence type="ECO:0000256" key="1">
    <source>
        <dbReference type="SAM" id="Phobius"/>
    </source>
</evidence>
<dbReference type="Proteomes" id="UP000243359">
    <property type="component" value="Chromosome I"/>
</dbReference>
<sequence length="355" mass="39251">MYKSLQACRAAAALLVVFYHLGATIALDKYFGIQAFAVPFRFGDSGVEFFFVLSGFIITHVHYADMTKPSRALEYIRKRLVRIYPIYWFVFLAVYLSALWVPSLRETIPSDPLLILKALSLMPLDPDVVGGTGAPVIIVAWSLQYEMAFYFLVLMAILSRSLAVAALVVIVSAAVFGKSFPWSFIGSLHVSYFFLGVGVALLCRSKKMLFPPVGSAATGIIAFIAFGLYEVAFPISEKYENTFEFVGYGLTSCLIIYGLVKLEDGGARIATGFLPKTIGDASYSIYLLHFPLISLICKLAIAFGLSGFYGALITYLFSAISCVLSGIILHLWVERPMLRFFSRHSQPVSREQTAF</sequence>
<keyword evidence="1" id="KW-0812">Transmembrane</keyword>
<dbReference type="GO" id="GO:0016020">
    <property type="term" value="C:membrane"/>
    <property type="evidence" value="ECO:0007669"/>
    <property type="project" value="TreeGrafter"/>
</dbReference>
<proteinExistence type="predicted"/>
<name>A0A1H1M5V0_9PSED</name>
<gene>
    <name evidence="3" type="ORF">SAMN05216221_0418</name>
</gene>
<organism evidence="3 4">
    <name type="scientific">Pseudomonas oryzae</name>
    <dbReference type="NCBI Taxonomy" id="1392877"/>
    <lineage>
        <taxon>Bacteria</taxon>
        <taxon>Pseudomonadati</taxon>
        <taxon>Pseudomonadota</taxon>
        <taxon>Gammaproteobacteria</taxon>
        <taxon>Pseudomonadales</taxon>
        <taxon>Pseudomonadaceae</taxon>
        <taxon>Pseudomonas</taxon>
    </lineage>
</organism>
<dbReference type="Pfam" id="PF01757">
    <property type="entry name" value="Acyl_transf_3"/>
    <property type="match status" value="1"/>
</dbReference>
<feature type="transmembrane region" description="Helical" evidence="1">
    <location>
        <begin position="283"/>
        <end position="306"/>
    </location>
</feature>
<feature type="transmembrane region" description="Helical" evidence="1">
    <location>
        <begin position="124"/>
        <end position="143"/>
    </location>
</feature>
<dbReference type="PANTHER" id="PTHR23028:SF131">
    <property type="entry name" value="BLR2367 PROTEIN"/>
    <property type="match status" value="1"/>
</dbReference>
<feature type="transmembrane region" description="Helical" evidence="1">
    <location>
        <begin position="47"/>
        <end position="64"/>
    </location>
</feature>
<keyword evidence="4" id="KW-1185">Reference proteome</keyword>
<dbReference type="InterPro" id="IPR050879">
    <property type="entry name" value="Acyltransferase_3"/>
</dbReference>
<keyword evidence="1" id="KW-0472">Membrane</keyword>
<dbReference type="AlphaFoldDB" id="A0A1H1M5V0"/>
<dbReference type="GO" id="GO:0016747">
    <property type="term" value="F:acyltransferase activity, transferring groups other than amino-acyl groups"/>
    <property type="evidence" value="ECO:0007669"/>
    <property type="project" value="InterPro"/>
</dbReference>
<dbReference type="STRING" id="1392877.SAMN05216221_0418"/>
<evidence type="ECO:0000313" key="4">
    <source>
        <dbReference type="Proteomes" id="UP000243359"/>
    </source>
</evidence>
<accession>A0A1H1M5V0</accession>
<feature type="transmembrane region" description="Helical" evidence="1">
    <location>
        <begin position="7"/>
        <end position="27"/>
    </location>
</feature>
<feature type="transmembrane region" description="Helical" evidence="1">
    <location>
        <begin position="209"/>
        <end position="233"/>
    </location>
</feature>
<feature type="transmembrane region" description="Helical" evidence="1">
    <location>
        <begin position="85"/>
        <end position="104"/>
    </location>
</feature>
<evidence type="ECO:0000259" key="2">
    <source>
        <dbReference type="Pfam" id="PF01757"/>
    </source>
</evidence>
<feature type="transmembrane region" description="Helical" evidence="1">
    <location>
        <begin position="182"/>
        <end position="202"/>
    </location>
</feature>
<reference evidence="4" key="1">
    <citation type="submission" date="2016-10" db="EMBL/GenBank/DDBJ databases">
        <authorList>
            <person name="Varghese N."/>
            <person name="Submissions S."/>
        </authorList>
    </citation>
    <scope>NUCLEOTIDE SEQUENCE [LARGE SCALE GENOMIC DNA]</scope>
    <source>
        <strain evidence="4">KCTC 32247</strain>
    </source>
</reference>
<feature type="transmembrane region" description="Helical" evidence="1">
    <location>
        <begin position="150"/>
        <end position="176"/>
    </location>
</feature>
<dbReference type="InterPro" id="IPR002656">
    <property type="entry name" value="Acyl_transf_3_dom"/>
</dbReference>
<feature type="transmembrane region" description="Helical" evidence="1">
    <location>
        <begin position="312"/>
        <end position="333"/>
    </location>
</feature>
<keyword evidence="3" id="KW-0808">Transferase</keyword>
<keyword evidence="1" id="KW-1133">Transmembrane helix</keyword>
<feature type="transmembrane region" description="Helical" evidence="1">
    <location>
        <begin position="245"/>
        <end position="262"/>
    </location>
</feature>
<dbReference type="OrthoDB" id="9767863at2"/>
<dbReference type="EMBL" id="LT629751">
    <property type="protein sequence ID" value="SDR82126.1"/>
    <property type="molecule type" value="Genomic_DNA"/>
</dbReference>
<dbReference type="PANTHER" id="PTHR23028">
    <property type="entry name" value="ACETYLTRANSFERASE"/>
    <property type="match status" value="1"/>
</dbReference>
<keyword evidence="3" id="KW-0378">Hydrolase</keyword>
<dbReference type="GO" id="GO:0016787">
    <property type="term" value="F:hydrolase activity"/>
    <property type="evidence" value="ECO:0007669"/>
    <property type="project" value="UniProtKB-KW"/>
</dbReference>
<dbReference type="GO" id="GO:0000271">
    <property type="term" value="P:polysaccharide biosynthetic process"/>
    <property type="evidence" value="ECO:0007669"/>
    <property type="project" value="TreeGrafter"/>
</dbReference>
<feature type="domain" description="Acyltransferase 3" evidence="2">
    <location>
        <begin position="3"/>
        <end position="329"/>
    </location>
</feature>
<evidence type="ECO:0000313" key="3">
    <source>
        <dbReference type="EMBL" id="SDR82126.1"/>
    </source>
</evidence>